<dbReference type="GO" id="GO:0006284">
    <property type="term" value="P:base-excision repair"/>
    <property type="evidence" value="ECO:0007669"/>
    <property type="project" value="InterPro"/>
</dbReference>
<dbReference type="GO" id="GO:0008725">
    <property type="term" value="F:DNA-3-methyladenine glycosylase activity"/>
    <property type="evidence" value="ECO:0007669"/>
    <property type="project" value="InterPro"/>
</dbReference>
<keyword evidence="1" id="KW-0862">Zinc</keyword>
<dbReference type="InterPro" id="IPR052891">
    <property type="entry name" value="DNA-3mA_glycosylase"/>
</dbReference>
<dbReference type="AlphaFoldDB" id="A0A9D1HM53"/>
<feature type="binding site" evidence="1">
    <location>
        <position position="4"/>
    </location>
    <ligand>
        <name>Zn(2+)</name>
        <dbReference type="ChEBI" id="CHEBI:29105"/>
    </ligand>
</feature>
<proteinExistence type="predicted"/>
<dbReference type="Gene3D" id="1.10.340.30">
    <property type="entry name" value="Hypothetical protein, domain 2"/>
    <property type="match status" value="1"/>
</dbReference>
<feature type="binding site" evidence="1">
    <location>
        <position position="175"/>
    </location>
    <ligand>
        <name>Zn(2+)</name>
        <dbReference type="ChEBI" id="CHEBI:29105"/>
    </ligand>
</feature>
<comment type="caution">
    <text evidence="2">The sequence shown here is derived from an EMBL/GenBank/DDBJ whole genome shotgun (WGS) entry which is preliminary data.</text>
</comment>
<feature type="binding site" evidence="1">
    <location>
        <position position="17"/>
    </location>
    <ligand>
        <name>Zn(2+)</name>
        <dbReference type="ChEBI" id="CHEBI:29105"/>
    </ligand>
</feature>
<organism evidence="2 3">
    <name type="scientific">Candidatus Fimiplasma intestinipullorum</name>
    <dbReference type="NCBI Taxonomy" id="2840825"/>
    <lineage>
        <taxon>Bacteria</taxon>
        <taxon>Bacillati</taxon>
        <taxon>Bacillota</taxon>
        <taxon>Clostridia</taxon>
        <taxon>Eubacteriales</taxon>
        <taxon>Candidatus Fimiplasma</taxon>
    </lineage>
</organism>
<dbReference type="GO" id="GO:0046872">
    <property type="term" value="F:metal ion binding"/>
    <property type="evidence" value="ECO:0007669"/>
    <property type="project" value="UniProtKB-KW"/>
</dbReference>
<dbReference type="EMBL" id="DVMJ01000007">
    <property type="protein sequence ID" value="HIU12646.1"/>
    <property type="molecule type" value="Genomic_DNA"/>
</dbReference>
<protein>
    <submittedName>
        <fullName evidence="2">DNA-3-methyladenine glycosylase I</fullName>
    </submittedName>
</protein>
<reference evidence="2" key="1">
    <citation type="submission" date="2020-10" db="EMBL/GenBank/DDBJ databases">
        <authorList>
            <person name="Gilroy R."/>
        </authorList>
    </citation>
    <scope>NUCLEOTIDE SEQUENCE</scope>
    <source>
        <strain evidence="2">CHK195-11698</strain>
    </source>
</reference>
<dbReference type="Proteomes" id="UP000824175">
    <property type="component" value="Unassembled WGS sequence"/>
</dbReference>
<reference evidence="2" key="2">
    <citation type="journal article" date="2021" name="PeerJ">
        <title>Extensive microbial diversity within the chicken gut microbiome revealed by metagenomics and culture.</title>
        <authorList>
            <person name="Gilroy R."/>
            <person name="Ravi A."/>
            <person name="Getino M."/>
            <person name="Pursley I."/>
            <person name="Horton D.L."/>
            <person name="Alikhan N.F."/>
            <person name="Baker D."/>
            <person name="Gharbi K."/>
            <person name="Hall N."/>
            <person name="Watson M."/>
            <person name="Adriaenssens E.M."/>
            <person name="Foster-Nyarko E."/>
            <person name="Jarju S."/>
            <person name="Secka A."/>
            <person name="Antonio M."/>
            <person name="Oren A."/>
            <person name="Chaudhuri R.R."/>
            <person name="La Ragione R."/>
            <person name="Hildebrand F."/>
            <person name="Pallen M.J."/>
        </authorList>
    </citation>
    <scope>NUCLEOTIDE SEQUENCE</scope>
    <source>
        <strain evidence="2">CHK195-11698</strain>
    </source>
</reference>
<dbReference type="PANTHER" id="PTHR30037">
    <property type="entry name" value="DNA-3-METHYLADENINE GLYCOSYLASE 1"/>
    <property type="match status" value="1"/>
</dbReference>
<feature type="binding site" evidence="1">
    <location>
        <position position="179"/>
    </location>
    <ligand>
        <name>Zn(2+)</name>
        <dbReference type="ChEBI" id="CHEBI:29105"/>
    </ligand>
</feature>
<sequence length="183" mass="21516">MSVCDWALTHPLLRAYHDEIWCRPCHDDRLLFEYLVLESFQAGLSWLTILKKKEAFEEAFDHFEIDRVAAYDQKKIEELLTNPNIVRHRRKIENSIRMAQIVQSLREEYGSFDAYIWHFTEGKIIDGQYRTMSEVPTQSPLSAMISQDLYRRGCRFVGPVIIYSYLQAIGILNDHLVNCPSRT</sequence>
<dbReference type="PANTHER" id="PTHR30037:SF4">
    <property type="entry name" value="DNA-3-METHYLADENINE GLYCOSYLASE I"/>
    <property type="match status" value="1"/>
</dbReference>
<dbReference type="Pfam" id="PF03352">
    <property type="entry name" value="Adenine_glyco"/>
    <property type="match status" value="1"/>
</dbReference>
<gene>
    <name evidence="2" type="ORF">IAD15_01025</name>
</gene>
<dbReference type="InterPro" id="IPR011257">
    <property type="entry name" value="DNA_glycosylase"/>
</dbReference>
<dbReference type="InterPro" id="IPR005019">
    <property type="entry name" value="Adenine_glyco"/>
</dbReference>
<accession>A0A9D1HM53</accession>
<evidence type="ECO:0000256" key="1">
    <source>
        <dbReference type="PIRSR" id="PIRSR605019-1"/>
    </source>
</evidence>
<evidence type="ECO:0000313" key="3">
    <source>
        <dbReference type="Proteomes" id="UP000824175"/>
    </source>
</evidence>
<name>A0A9D1HM53_9FIRM</name>
<keyword evidence="1" id="KW-0479">Metal-binding</keyword>
<dbReference type="SUPFAM" id="SSF48150">
    <property type="entry name" value="DNA-glycosylase"/>
    <property type="match status" value="1"/>
</dbReference>
<evidence type="ECO:0000313" key="2">
    <source>
        <dbReference type="EMBL" id="HIU12646.1"/>
    </source>
</evidence>